<dbReference type="InterPro" id="IPR001607">
    <property type="entry name" value="Znf_UBP"/>
</dbReference>
<keyword evidence="3" id="KW-0862">Zinc</keyword>
<reference evidence="9" key="1">
    <citation type="submission" date="2021-06" db="EMBL/GenBank/DDBJ databases">
        <authorList>
            <person name="Kallberg Y."/>
            <person name="Tangrot J."/>
            <person name="Rosling A."/>
        </authorList>
    </citation>
    <scope>NUCLEOTIDE SEQUENCE</scope>
    <source>
        <strain evidence="9">BR232B</strain>
    </source>
</reference>
<gene>
    <name evidence="9" type="ORF">PBRASI_LOCUS1838</name>
</gene>
<dbReference type="PANTHER" id="PTHR24007:SF7">
    <property type="entry name" value="BRCA1-ASSOCIATED PROTEIN"/>
    <property type="match status" value="1"/>
</dbReference>
<evidence type="ECO:0000256" key="2">
    <source>
        <dbReference type="ARBA" id="ARBA00022771"/>
    </source>
</evidence>
<dbReference type="CDD" id="cd16457">
    <property type="entry name" value="RING-H2_BRAP2"/>
    <property type="match status" value="1"/>
</dbReference>
<feature type="compositionally biased region" description="Polar residues" evidence="6">
    <location>
        <begin position="68"/>
        <end position="93"/>
    </location>
</feature>
<evidence type="ECO:0000256" key="5">
    <source>
        <dbReference type="SAM" id="Coils"/>
    </source>
</evidence>
<dbReference type="AlphaFoldDB" id="A0A9N8WIQ3"/>
<feature type="coiled-coil region" evidence="5">
    <location>
        <begin position="522"/>
        <end position="634"/>
    </location>
</feature>
<feature type="domain" description="RING-type" evidence="7">
    <location>
        <begin position="345"/>
        <end position="385"/>
    </location>
</feature>
<evidence type="ECO:0000259" key="8">
    <source>
        <dbReference type="PROSITE" id="PS50271"/>
    </source>
</evidence>
<feature type="region of interest" description="Disordered" evidence="6">
    <location>
        <begin position="181"/>
        <end position="210"/>
    </location>
</feature>
<feature type="compositionally biased region" description="Low complexity" evidence="6">
    <location>
        <begin position="193"/>
        <end position="205"/>
    </location>
</feature>
<evidence type="ECO:0000256" key="4">
    <source>
        <dbReference type="PROSITE-ProRule" id="PRU00502"/>
    </source>
</evidence>
<dbReference type="GO" id="GO:0061630">
    <property type="term" value="F:ubiquitin protein ligase activity"/>
    <property type="evidence" value="ECO:0007669"/>
    <property type="project" value="TreeGrafter"/>
</dbReference>
<dbReference type="GO" id="GO:0008270">
    <property type="term" value="F:zinc ion binding"/>
    <property type="evidence" value="ECO:0007669"/>
    <property type="project" value="UniProtKB-KW"/>
</dbReference>
<feature type="region of interest" description="Disordered" evidence="6">
    <location>
        <begin position="52"/>
        <end position="140"/>
    </location>
</feature>
<proteinExistence type="predicted"/>
<sequence>MYLYHLKFELYVPAIDQETSFIAEHKGKSQGFKHSYIHYVPKDIFASLPHTASETRQRRPQQKDNKNRSTTVGDPKSLQTLSFSDSSKKSFITKSEDHSPAVPPTPASEEGWVTVGKRARTTASSSTSTSASTSSIKSVTRNKSHDFRFGKLEIEWFDQVEEGSTMSSQKNTYASVLKSKNEDTHEADARDNSQSSPQQNTQSQSVDENNSIHDTAGTILAVLAVPSYMSASDFLGFVAPVRNYVSHFRMIRDSAPNKYMVLMKFRHPRVARDFYDQFNGRPFSSMEPEICHIVYVQSIEFHSSSLPPYAFPLLYDPFKSDQDSSKTKPPDETSAASSLYELPTCPVCLERMDAGVTGLLTILCQHTFHCHCLSKWGDSSCPVCRYSQQREILEDSLEQNECGVCGATENLWICLLCGNIGCGRYQEKHAYSHYEQTSHLYALELETQRVWDYAGDGYVHRLIQNKSDGKLVELPSPNAPSQVQTPPTEQAGQDKIDAIDLEYSYLLTTQLSSQRTYYEEKVNTITLQLSSLSAQVQNLSDEMKVLKSERDKATSDKNVLEKERIPRLEKDKRAIEKKYEKIKERTEKVEKEYKEEKEMTASLLRKQQYFESQMEEKDKLIKDLEEQVRDLMCHFSAHNSMRDNPELAGGDIAVGEANSSSPGRRRKGKK</sequence>
<keyword evidence="2 4" id="KW-0863">Zinc-finger</keyword>
<dbReference type="Proteomes" id="UP000789739">
    <property type="component" value="Unassembled WGS sequence"/>
</dbReference>
<dbReference type="Pfam" id="PF02148">
    <property type="entry name" value="zf-UBP"/>
    <property type="match status" value="1"/>
</dbReference>
<dbReference type="OrthoDB" id="273556at2759"/>
<dbReference type="InterPro" id="IPR011422">
    <property type="entry name" value="BRAP2/ETP1_RRM"/>
</dbReference>
<dbReference type="InterPro" id="IPR034931">
    <property type="entry name" value="ETP1_RRM"/>
</dbReference>
<dbReference type="PANTHER" id="PTHR24007">
    <property type="entry name" value="BRCA1-ASSOCIATED PROTEIN"/>
    <property type="match status" value="1"/>
</dbReference>
<keyword evidence="1" id="KW-0479">Metal-binding</keyword>
<accession>A0A9N8WIQ3</accession>
<evidence type="ECO:0000256" key="6">
    <source>
        <dbReference type="SAM" id="MobiDB-lite"/>
    </source>
</evidence>
<name>A0A9N8WIQ3_9GLOM</name>
<protein>
    <submittedName>
        <fullName evidence="9">101_t:CDS:1</fullName>
    </submittedName>
</protein>
<dbReference type="SMART" id="SM00290">
    <property type="entry name" value="ZnF_UBP"/>
    <property type="match status" value="1"/>
</dbReference>
<dbReference type="SMART" id="SM00184">
    <property type="entry name" value="RING"/>
    <property type="match status" value="1"/>
</dbReference>
<feature type="compositionally biased region" description="Basic and acidic residues" evidence="6">
    <location>
        <begin position="181"/>
        <end position="191"/>
    </location>
</feature>
<dbReference type="Gene3D" id="3.30.40.10">
    <property type="entry name" value="Zinc/RING finger domain, C3HC4 (zinc finger)"/>
    <property type="match status" value="2"/>
</dbReference>
<dbReference type="PROSITE" id="PS50089">
    <property type="entry name" value="ZF_RING_2"/>
    <property type="match status" value="1"/>
</dbReference>
<dbReference type="GO" id="GO:0005737">
    <property type="term" value="C:cytoplasm"/>
    <property type="evidence" value="ECO:0007669"/>
    <property type="project" value="TreeGrafter"/>
</dbReference>
<feature type="domain" description="UBP-type" evidence="8">
    <location>
        <begin position="382"/>
        <end position="478"/>
    </location>
</feature>
<dbReference type="GO" id="GO:0016567">
    <property type="term" value="P:protein ubiquitination"/>
    <property type="evidence" value="ECO:0007669"/>
    <property type="project" value="TreeGrafter"/>
</dbReference>
<evidence type="ECO:0000313" key="9">
    <source>
        <dbReference type="EMBL" id="CAG8486075.1"/>
    </source>
</evidence>
<feature type="region of interest" description="Disordered" evidence="6">
    <location>
        <begin position="640"/>
        <end position="670"/>
    </location>
</feature>
<dbReference type="InterPro" id="IPR013083">
    <property type="entry name" value="Znf_RING/FYVE/PHD"/>
</dbReference>
<feature type="compositionally biased region" description="Low complexity" evidence="6">
    <location>
        <begin position="121"/>
        <end position="135"/>
    </location>
</feature>
<dbReference type="InterPro" id="IPR047243">
    <property type="entry name" value="RING-H2_BRAP2"/>
</dbReference>
<keyword evidence="5" id="KW-0175">Coiled coil</keyword>
<feature type="compositionally biased region" description="Basic and acidic residues" evidence="6">
    <location>
        <begin position="53"/>
        <end position="67"/>
    </location>
</feature>
<evidence type="ECO:0000256" key="3">
    <source>
        <dbReference type="ARBA" id="ARBA00022833"/>
    </source>
</evidence>
<evidence type="ECO:0000313" key="10">
    <source>
        <dbReference type="Proteomes" id="UP000789739"/>
    </source>
</evidence>
<organism evidence="9 10">
    <name type="scientific">Paraglomus brasilianum</name>
    <dbReference type="NCBI Taxonomy" id="144538"/>
    <lineage>
        <taxon>Eukaryota</taxon>
        <taxon>Fungi</taxon>
        <taxon>Fungi incertae sedis</taxon>
        <taxon>Mucoromycota</taxon>
        <taxon>Glomeromycotina</taxon>
        <taxon>Glomeromycetes</taxon>
        <taxon>Paraglomerales</taxon>
        <taxon>Paraglomeraceae</taxon>
        <taxon>Paraglomus</taxon>
    </lineage>
</organism>
<comment type="caution">
    <text evidence="9">The sequence shown here is derived from an EMBL/GenBank/DDBJ whole genome shotgun (WGS) entry which is preliminary data.</text>
</comment>
<dbReference type="SUPFAM" id="SSF57850">
    <property type="entry name" value="RING/U-box"/>
    <property type="match status" value="2"/>
</dbReference>
<dbReference type="PROSITE" id="PS50271">
    <property type="entry name" value="ZF_UBP"/>
    <property type="match status" value="1"/>
</dbReference>
<dbReference type="Pfam" id="PF13639">
    <property type="entry name" value="zf-RING_2"/>
    <property type="match status" value="1"/>
</dbReference>
<dbReference type="CDD" id="cd12717">
    <property type="entry name" value="RRM_ETP1"/>
    <property type="match status" value="1"/>
</dbReference>
<dbReference type="Pfam" id="PF07576">
    <property type="entry name" value="BRAP2"/>
    <property type="match status" value="1"/>
</dbReference>
<evidence type="ECO:0000256" key="1">
    <source>
        <dbReference type="ARBA" id="ARBA00022723"/>
    </source>
</evidence>
<dbReference type="GO" id="GO:0007265">
    <property type="term" value="P:Ras protein signal transduction"/>
    <property type="evidence" value="ECO:0007669"/>
    <property type="project" value="TreeGrafter"/>
</dbReference>
<keyword evidence="10" id="KW-1185">Reference proteome</keyword>
<dbReference type="EMBL" id="CAJVPI010000129">
    <property type="protein sequence ID" value="CAG8486075.1"/>
    <property type="molecule type" value="Genomic_DNA"/>
</dbReference>
<dbReference type="InterPro" id="IPR001841">
    <property type="entry name" value="Znf_RING"/>
</dbReference>
<evidence type="ECO:0000259" key="7">
    <source>
        <dbReference type="PROSITE" id="PS50089"/>
    </source>
</evidence>